<name>A0ABU5YD61_9FLAO</name>
<dbReference type="Proteomes" id="UP001324270">
    <property type="component" value="Unassembled WGS sequence"/>
</dbReference>
<proteinExistence type="predicted"/>
<organism evidence="1 2">
    <name type="scientific">Capnocytophaga gingivalis</name>
    <dbReference type="NCBI Taxonomy" id="1017"/>
    <lineage>
        <taxon>Bacteria</taxon>
        <taxon>Pseudomonadati</taxon>
        <taxon>Bacteroidota</taxon>
        <taxon>Flavobacteriia</taxon>
        <taxon>Flavobacteriales</taxon>
        <taxon>Flavobacteriaceae</taxon>
        <taxon>Capnocytophaga</taxon>
    </lineage>
</organism>
<keyword evidence="2" id="KW-1185">Reference proteome</keyword>
<evidence type="ECO:0000313" key="1">
    <source>
        <dbReference type="EMBL" id="MEB3041899.1"/>
    </source>
</evidence>
<sequence length="246" mass="29283">MNTAYVKETGEYITVQQYKDELHRLKIYCPECCEAPVHIVRQQKKTFFRVNNKENHSEGCSFYEELISNEEVIRLIESKKEVDEERLKFLIEMNMRNALNLLRKQNTESLISKQEINNNPKKSINNKNRVQEVNTIKRVHISNLLKNRLEYQDEYIVIYGKAEIEETEVEERENSKTKEKFKAKSLIFKGNDERIFRINLTGDKKTKEKFNFGEGDTYSFVVFGLFNGKYLSLKINSFSHFQYFKD</sequence>
<gene>
    <name evidence="1" type="ORF">VJJ49_14545</name>
</gene>
<evidence type="ECO:0000313" key="2">
    <source>
        <dbReference type="Proteomes" id="UP001324270"/>
    </source>
</evidence>
<accession>A0ABU5YD61</accession>
<comment type="caution">
    <text evidence="1">The sequence shown here is derived from an EMBL/GenBank/DDBJ whole genome shotgun (WGS) entry which is preliminary data.</text>
</comment>
<dbReference type="EMBL" id="JAYKBV010000038">
    <property type="protein sequence ID" value="MEB3041899.1"/>
    <property type="molecule type" value="Genomic_DNA"/>
</dbReference>
<reference evidence="1 2" key="1">
    <citation type="submission" date="2023-12" db="EMBL/GenBank/DDBJ databases">
        <title>Genomic sequences of Capnocytophaga and Parvimonas strains.</title>
        <authorList>
            <person name="Watt R.M."/>
            <person name="Wang M."/>
            <person name="Yang T."/>
            <person name="Tong W.M."/>
        </authorList>
    </citation>
    <scope>NUCLEOTIDE SEQUENCE [LARGE SCALE GENOMIC DNA]</scope>
    <source>
        <strain evidence="1 2">CCUG 13156</strain>
    </source>
</reference>
<protein>
    <submittedName>
        <fullName evidence="1">Uncharacterized protein</fullName>
    </submittedName>
</protein>
<dbReference type="RefSeq" id="WP_323980366.1">
    <property type="nucleotide sequence ID" value="NZ_JAYKBV010000038.1"/>
</dbReference>